<comment type="caution">
    <text evidence="3">The sequence shown here is derived from an EMBL/GenBank/DDBJ whole genome shotgun (WGS) entry which is preliminary data.</text>
</comment>
<accession>A0A835PEK5</accession>
<dbReference type="AlphaFoldDB" id="A0A835PEK5"/>
<evidence type="ECO:0000259" key="2">
    <source>
        <dbReference type="Pfam" id="PF05678"/>
    </source>
</evidence>
<feature type="region of interest" description="Disordered" evidence="1">
    <location>
        <begin position="1"/>
        <end position="63"/>
    </location>
</feature>
<protein>
    <recommendedName>
        <fullName evidence="2">VQ domain-containing protein</fullName>
    </recommendedName>
</protein>
<organism evidence="3 4">
    <name type="scientific">Vanilla planifolia</name>
    <name type="common">Vanilla</name>
    <dbReference type="NCBI Taxonomy" id="51239"/>
    <lineage>
        <taxon>Eukaryota</taxon>
        <taxon>Viridiplantae</taxon>
        <taxon>Streptophyta</taxon>
        <taxon>Embryophyta</taxon>
        <taxon>Tracheophyta</taxon>
        <taxon>Spermatophyta</taxon>
        <taxon>Magnoliopsida</taxon>
        <taxon>Liliopsida</taxon>
        <taxon>Asparagales</taxon>
        <taxon>Orchidaceae</taxon>
        <taxon>Vanilloideae</taxon>
        <taxon>Vanilleae</taxon>
        <taxon>Vanilla</taxon>
    </lineage>
</organism>
<proteinExistence type="predicted"/>
<evidence type="ECO:0000313" key="3">
    <source>
        <dbReference type="EMBL" id="KAG0450960.1"/>
    </source>
</evidence>
<feature type="domain" description="VQ" evidence="2">
    <location>
        <begin position="22"/>
        <end position="45"/>
    </location>
</feature>
<name>A0A835PEK5_VANPL</name>
<dbReference type="EMBL" id="JADCNL010000080">
    <property type="protein sequence ID" value="KAG0450960.1"/>
    <property type="molecule type" value="Genomic_DNA"/>
</dbReference>
<dbReference type="Pfam" id="PF05678">
    <property type="entry name" value="VQ"/>
    <property type="match status" value="1"/>
</dbReference>
<dbReference type="Proteomes" id="UP000636800">
    <property type="component" value="Unassembled WGS sequence"/>
</dbReference>
<evidence type="ECO:0000313" key="4">
    <source>
        <dbReference type="Proteomes" id="UP000636800"/>
    </source>
</evidence>
<dbReference type="InterPro" id="IPR008889">
    <property type="entry name" value="VQ"/>
</dbReference>
<keyword evidence="4" id="KW-1185">Reference proteome</keyword>
<sequence>MESTEARPRRPPTTVWNRTEPTPPRVYRTDPKGFRRLVQELTGKPKETTSTPSPDFPARRRPAVGLRRTPRWLVLVRNDESADATQF</sequence>
<gene>
    <name evidence="3" type="ORF">HPP92_026654</name>
</gene>
<evidence type="ECO:0000256" key="1">
    <source>
        <dbReference type="SAM" id="MobiDB-lite"/>
    </source>
</evidence>
<reference evidence="3 4" key="1">
    <citation type="journal article" date="2020" name="Nat. Food">
        <title>A phased Vanilla planifolia genome enables genetic improvement of flavour and production.</title>
        <authorList>
            <person name="Hasing T."/>
            <person name="Tang H."/>
            <person name="Brym M."/>
            <person name="Khazi F."/>
            <person name="Huang T."/>
            <person name="Chambers A.H."/>
        </authorList>
    </citation>
    <scope>NUCLEOTIDE SEQUENCE [LARGE SCALE GENOMIC DNA]</scope>
    <source>
        <tissue evidence="3">Leaf</tissue>
    </source>
</reference>